<name>A0A1F6X0D9_9BACT</name>
<proteinExistence type="predicted"/>
<sequence length="308" mass="35399">MKCESSLIFRDNKEDIKKIIKKCLLCCHGKYDCNCFLNPEKQKEGGVMKSWSKIMTWFLISFIPLYTIWYCYEFSEDDFSKGKNRVGLFEYTIAGGNEGGGESIVLQKTMWPAETVIMDLFGVWEVRTWQGNEQVQLAPHLRDQMVDLLVEASRKDHIRFPFQNRCVYVLTERGLQRIGKEETCYINNIAVGMELYIPGRKYEVHVFLSKEGRVIKTLAQYNEAEERGTIAALNILHAENRLIPLLDQAHLSDLILNIEWGERLGVDVGGRVSSTLQTCDSCDLVLMRIRAKTPVDLADNLWGRLTSK</sequence>
<comment type="caution">
    <text evidence="1">The sequence shown here is derived from an EMBL/GenBank/DDBJ whole genome shotgun (WGS) entry which is preliminary data.</text>
</comment>
<accession>A0A1F6X0D9</accession>
<reference evidence="1 2" key="1">
    <citation type="journal article" date="2016" name="Nat. Commun.">
        <title>Thousands of microbial genomes shed light on interconnected biogeochemical processes in an aquifer system.</title>
        <authorList>
            <person name="Anantharaman K."/>
            <person name="Brown C.T."/>
            <person name="Hug L.A."/>
            <person name="Sharon I."/>
            <person name="Castelle C.J."/>
            <person name="Probst A.J."/>
            <person name="Thomas B.C."/>
            <person name="Singh A."/>
            <person name="Wilkins M.J."/>
            <person name="Karaoz U."/>
            <person name="Brodie E.L."/>
            <person name="Williams K.H."/>
            <person name="Hubbard S.S."/>
            <person name="Banfield J.F."/>
        </authorList>
    </citation>
    <scope>NUCLEOTIDE SEQUENCE [LARGE SCALE GENOMIC DNA]</scope>
</reference>
<organism evidence="1 2">
    <name type="scientific">Candidatus Nomurabacteria bacterium RIFCSPLOWO2_01_FULL_36_16</name>
    <dbReference type="NCBI Taxonomy" id="1801767"/>
    <lineage>
        <taxon>Bacteria</taxon>
        <taxon>Candidatus Nomuraibacteriota</taxon>
    </lineage>
</organism>
<dbReference type="AlphaFoldDB" id="A0A1F6X0D9"/>
<protein>
    <submittedName>
        <fullName evidence="1">Uncharacterized protein</fullName>
    </submittedName>
</protein>
<gene>
    <name evidence="1" type="ORF">A3A91_01725</name>
</gene>
<evidence type="ECO:0000313" key="1">
    <source>
        <dbReference type="EMBL" id="OGI87608.1"/>
    </source>
</evidence>
<dbReference type="Proteomes" id="UP000177001">
    <property type="component" value="Unassembled WGS sequence"/>
</dbReference>
<evidence type="ECO:0000313" key="2">
    <source>
        <dbReference type="Proteomes" id="UP000177001"/>
    </source>
</evidence>
<dbReference type="EMBL" id="MFUR01000001">
    <property type="protein sequence ID" value="OGI87608.1"/>
    <property type="molecule type" value="Genomic_DNA"/>
</dbReference>